<feature type="signal peptide" evidence="2">
    <location>
        <begin position="1"/>
        <end position="19"/>
    </location>
</feature>
<dbReference type="Proteomes" id="UP001292079">
    <property type="component" value="Unassembled WGS sequence"/>
</dbReference>
<keyword evidence="2" id="KW-0732">Signal</keyword>
<evidence type="ECO:0000256" key="2">
    <source>
        <dbReference type="SAM" id="SignalP"/>
    </source>
</evidence>
<feature type="chain" id="PRO_5042162382" evidence="2">
    <location>
        <begin position="20"/>
        <end position="229"/>
    </location>
</feature>
<reference evidence="3" key="1">
    <citation type="submission" date="2022-04" db="EMBL/GenBank/DDBJ databases">
        <authorList>
            <person name="Xu L."/>
            <person name="Lv Z."/>
        </authorList>
    </citation>
    <scope>NUCLEOTIDE SEQUENCE</scope>
    <source>
        <strain evidence="3">LV_2022a</strain>
    </source>
</reference>
<keyword evidence="4" id="KW-1185">Reference proteome</keyword>
<feature type="region of interest" description="Disordered" evidence="1">
    <location>
        <begin position="203"/>
        <end position="229"/>
    </location>
</feature>
<organism evidence="3 4">
    <name type="scientific">Schistosoma mekongi</name>
    <name type="common">Parasitic worm</name>
    <dbReference type="NCBI Taxonomy" id="38744"/>
    <lineage>
        <taxon>Eukaryota</taxon>
        <taxon>Metazoa</taxon>
        <taxon>Spiralia</taxon>
        <taxon>Lophotrochozoa</taxon>
        <taxon>Platyhelminthes</taxon>
        <taxon>Trematoda</taxon>
        <taxon>Digenea</taxon>
        <taxon>Strigeidida</taxon>
        <taxon>Schistosomatoidea</taxon>
        <taxon>Schistosomatidae</taxon>
        <taxon>Schistosoma</taxon>
    </lineage>
</organism>
<dbReference type="InterPro" id="IPR012615">
    <property type="entry name" value="TES"/>
</dbReference>
<name>A0AAE1ZD58_SCHME</name>
<reference evidence="3" key="2">
    <citation type="journal article" date="2023" name="Infect Dis Poverty">
        <title>Chromosome-scale genome of the human blood fluke Schistosoma mekongi and its implications for public health.</title>
        <authorList>
            <person name="Zhou M."/>
            <person name="Xu L."/>
            <person name="Xu D."/>
            <person name="Chen W."/>
            <person name="Khan J."/>
            <person name="Hu Y."/>
            <person name="Huang H."/>
            <person name="Wei H."/>
            <person name="Zhang Y."/>
            <person name="Chusongsang P."/>
            <person name="Tanasarnprasert K."/>
            <person name="Hu X."/>
            <person name="Limpanont Y."/>
            <person name="Lv Z."/>
        </authorList>
    </citation>
    <scope>NUCLEOTIDE SEQUENCE</scope>
    <source>
        <strain evidence="3">LV_2022a</strain>
    </source>
</reference>
<dbReference type="EMBL" id="JALJAT010000003">
    <property type="protein sequence ID" value="KAK4471583.1"/>
    <property type="molecule type" value="Genomic_DNA"/>
</dbReference>
<accession>A0AAE1ZD58</accession>
<feature type="region of interest" description="Disordered" evidence="1">
    <location>
        <begin position="27"/>
        <end position="96"/>
    </location>
</feature>
<gene>
    <name evidence="3" type="ORF">MN116_004998</name>
</gene>
<evidence type="ECO:0000256" key="1">
    <source>
        <dbReference type="SAM" id="MobiDB-lite"/>
    </source>
</evidence>
<feature type="compositionally biased region" description="Acidic residues" evidence="1">
    <location>
        <begin position="204"/>
        <end position="214"/>
    </location>
</feature>
<sequence>MKILIICLLLITLLTMTIQYNPNRKYTNHYQRQPNHHYNRNNNGYNNNGYNNNDNNNNNNNNDNENMYNKYNSNRKYDNYYPTNNDYNKQKPKHPRLTKRYSVEGEEKHAHQKHGEHHLKSFGELFGFTNTNQGSDYALTTTFHKGSISAKNGKQKHFYTYDTEGQVKHYKDTHGKAKFSLNANTYGHEKYNDQKEMKATVKIEDDDNTPDDEANYSPVGHPYGKLEGY</sequence>
<protein>
    <submittedName>
        <fullName evidence="3">Uncharacterized protein</fullName>
    </submittedName>
</protein>
<proteinExistence type="predicted"/>
<comment type="caution">
    <text evidence="3">The sequence shown here is derived from an EMBL/GenBank/DDBJ whole genome shotgun (WGS) entry which is preliminary data.</text>
</comment>
<dbReference type="AlphaFoldDB" id="A0AAE1ZD58"/>
<feature type="compositionally biased region" description="Low complexity" evidence="1">
    <location>
        <begin position="40"/>
        <end position="87"/>
    </location>
</feature>
<evidence type="ECO:0000313" key="3">
    <source>
        <dbReference type="EMBL" id="KAK4471583.1"/>
    </source>
</evidence>
<dbReference type="Pfam" id="PF08034">
    <property type="entry name" value="TES"/>
    <property type="match status" value="1"/>
</dbReference>
<evidence type="ECO:0000313" key="4">
    <source>
        <dbReference type="Proteomes" id="UP001292079"/>
    </source>
</evidence>